<evidence type="ECO:0000256" key="9">
    <source>
        <dbReference type="ARBA" id="ARBA00023224"/>
    </source>
</evidence>
<organism evidence="11 12">
    <name type="scientific">Vespula vulgaris</name>
    <name type="common">Yellow jacket</name>
    <name type="synonym">Wasp</name>
    <dbReference type="NCBI Taxonomy" id="7454"/>
    <lineage>
        <taxon>Eukaryota</taxon>
        <taxon>Metazoa</taxon>
        <taxon>Ecdysozoa</taxon>
        <taxon>Arthropoda</taxon>
        <taxon>Hexapoda</taxon>
        <taxon>Insecta</taxon>
        <taxon>Pterygota</taxon>
        <taxon>Neoptera</taxon>
        <taxon>Endopterygota</taxon>
        <taxon>Hymenoptera</taxon>
        <taxon>Apocrita</taxon>
        <taxon>Aculeata</taxon>
        <taxon>Vespoidea</taxon>
        <taxon>Vespidae</taxon>
        <taxon>Vespinae</taxon>
        <taxon>Vespula</taxon>
    </lineage>
</organism>
<accession>A0A834JFM1</accession>
<evidence type="ECO:0000256" key="10">
    <source>
        <dbReference type="SAM" id="Phobius"/>
    </source>
</evidence>
<sequence>MSLRGLAYFEQHFLLSNRLLQFLIRIRPEQSTNGQFFLFCAVIVSVSPMILHQFYQLFASDFNLHSAIRVLETMVPGLFVVYCYFSVYFGLLTVKLLYVHFKLDYEVLSNEEELNIMKKWKIRRPFKNDRKHVENDRSDTTLQEEWDWMIDIIKCYTRITELIFQLSVVLQSASETIKCCIYMAGSISTIYISYYVGQLLIDHSNDAFMELCQIPFYTLSIKTQKLLLLLLIRSIKPSEISIGGIFVASHEVFATTLTEKSCNRAMLLRMSSELQRLSHIAPLFSIVENNHLFSYFAAPLSIRYYNFQQGRNIRILDSIVNARHFTMLPIGLSYYERHFLFSNRLLQFFLGLNSRDQFFMLCAIIGYLLPLIVHQFYQLYTTDKQLQPTIKVLESLIPGLYIIYCYITVYFSLTTIKLLLAHIKFDYEFVRNEMELNIMEKYTNKSKLYVYVLVVLLYLYLISITFPSILSVFLYIFGTSGSIHLTLPFSIDNVLQAGSLYYSLLIYQIIAIFILITISIILYSLYWVLIQHACGQLCVIILNIRKSFNNDQKYVENDRCIATLQDERNWMVHLIQFYTRITKFVDLLNNLCNIPFYNFSVQTQKLLLLLLIRSIKPTELSIGGMFVVSHEVFAGIVQKAYSFAAIYYNTIKTSTILP</sequence>
<dbReference type="GO" id="GO:0007165">
    <property type="term" value="P:signal transduction"/>
    <property type="evidence" value="ECO:0007669"/>
    <property type="project" value="UniProtKB-KW"/>
</dbReference>
<reference evidence="11" key="1">
    <citation type="journal article" date="2020" name="G3 (Bethesda)">
        <title>High-Quality Assemblies for Three Invasive Social Wasps from the &lt;i&gt;Vespula&lt;/i&gt; Genus.</title>
        <authorList>
            <person name="Harrop T.W.R."/>
            <person name="Guhlin J."/>
            <person name="McLaughlin G.M."/>
            <person name="Permina E."/>
            <person name="Stockwell P."/>
            <person name="Gilligan J."/>
            <person name="Le Lec M.F."/>
            <person name="Gruber M.A.M."/>
            <person name="Quinn O."/>
            <person name="Lovegrove M."/>
            <person name="Duncan E.J."/>
            <person name="Remnant E.J."/>
            <person name="Van Eeckhoven J."/>
            <person name="Graham B."/>
            <person name="Knapp R.A."/>
            <person name="Langford K.W."/>
            <person name="Kronenberg Z."/>
            <person name="Press M.O."/>
            <person name="Eacker S.M."/>
            <person name="Wilson-Rankin E.E."/>
            <person name="Purcell J."/>
            <person name="Lester P.J."/>
            <person name="Dearden P.K."/>
        </authorList>
    </citation>
    <scope>NUCLEOTIDE SEQUENCE</scope>
    <source>
        <strain evidence="11">Marl-1</strain>
    </source>
</reference>
<dbReference type="GO" id="GO:0005549">
    <property type="term" value="F:odorant binding"/>
    <property type="evidence" value="ECO:0007669"/>
    <property type="project" value="InterPro"/>
</dbReference>
<feature type="transmembrane region" description="Helical" evidence="10">
    <location>
        <begin position="358"/>
        <end position="377"/>
    </location>
</feature>
<evidence type="ECO:0000256" key="8">
    <source>
        <dbReference type="ARBA" id="ARBA00023170"/>
    </source>
</evidence>
<dbReference type="Pfam" id="PF02949">
    <property type="entry name" value="7tm_6"/>
    <property type="match status" value="2"/>
</dbReference>
<feature type="transmembrane region" description="Helical" evidence="10">
    <location>
        <begin position="75"/>
        <end position="98"/>
    </location>
</feature>
<protein>
    <recommendedName>
        <fullName evidence="13">Odorant receptor</fullName>
    </recommendedName>
</protein>
<comment type="caution">
    <text evidence="11">The sequence shown here is derived from an EMBL/GenBank/DDBJ whole genome shotgun (WGS) entry which is preliminary data.</text>
</comment>
<dbReference type="PANTHER" id="PTHR21137:SF35">
    <property type="entry name" value="ODORANT RECEPTOR 19A-RELATED"/>
    <property type="match status" value="1"/>
</dbReference>
<keyword evidence="8" id="KW-0675">Receptor</keyword>
<dbReference type="EMBL" id="JACSEA010000013">
    <property type="protein sequence ID" value="KAF7386947.1"/>
    <property type="molecule type" value="Genomic_DNA"/>
</dbReference>
<evidence type="ECO:0008006" key="13">
    <source>
        <dbReference type="Google" id="ProtNLM"/>
    </source>
</evidence>
<dbReference type="GO" id="GO:0005886">
    <property type="term" value="C:plasma membrane"/>
    <property type="evidence" value="ECO:0007669"/>
    <property type="project" value="UniProtKB-SubCell"/>
</dbReference>
<keyword evidence="7 10" id="KW-0472">Membrane</keyword>
<keyword evidence="12" id="KW-1185">Reference proteome</keyword>
<feature type="transmembrane region" description="Helical" evidence="10">
    <location>
        <begin position="36"/>
        <end position="55"/>
    </location>
</feature>
<proteinExistence type="predicted"/>
<keyword evidence="4 10" id="KW-0812">Transmembrane</keyword>
<evidence type="ECO:0000313" key="12">
    <source>
        <dbReference type="Proteomes" id="UP000614350"/>
    </source>
</evidence>
<evidence type="ECO:0000256" key="2">
    <source>
        <dbReference type="ARBA" id="ARBA00022475"/>
    </source>
</evidence>
<name>A0A834JFM1_VESVU</name>
<feature type="transmembrane region" description="Helical" evidence="10">
    <location>
        <begin position="397"/>
        <end position="420"/>
    </location>
</feature>
<keyword evidence="2" id="KW-1003">Cell membrane</keyword>
<keyword evidence="6 10" id="KW-1133">Transmembrane helix</keyword>
<comment type="subcellular location">
    <subcellularLocation>
        <location evidence="1">Cell membrane</location>
        <topology evidence="1">Multi-pass membrane protein</topology>
    </subcellularLocation>
</comment>
<feature type="transmembrane region" description="Helical" evidence="10">
    <location>
        <begin position="504"/>
        <end position="529"/>
    </location>
</feature>
<evidence type="ECO:0000256" key="5">
    <source>
        <dbReference type="ARBA" id="ARBA00022725"/>
    </source>
</evidence>
<evidence type="ECO:0000256" key="4">
    <source>
        <dbReference type="ARBA" id="ARBA00022692"/>
    </source>
</evidence>
<dbReference type="InterPro" id="IPR004117">
    <property type="entry name" value="7tm6_olfct_rcpt"/>
</dbReference>
<dbReference type="PANTHER" id="PTHR21137">
    <property type="entry name" value="ODORANT RECEPTOR"/>
    <property type="match status" value="1"/>
</dbReference>
<gene>
    <name evidence="11" type="ORF">HZH66_011399</name>
</gene>
<dbReference type="GO" id="GO:0004984">
    <property type="term" value="F:olfactory receptor activity"/>
    <property type="evidence" value="ECO:0007669"/>
    <property type="project" value="InterPro"/>
</dbReference>
<evidence type="ECO:0000256" key="6">
    <source>
        <dbReference type="ARBA" id="ARBA00022989"/>
    </source>
</evidence>
<keyword evidence="9" id="KW-0807">Transducer</keyword>
<evidence type="ECO:0000313" key="11">
    <source>
        <dbReference type="EMBL" id="KAF7386947.1"/>
    </source>
</evidence>
<evidence type="ECO:0000256" key="1">
    <source>
        <dbReference type="ARBA" id="ARBA00004651"/>
    </source>
</evidence>
<keyword evidence="5" id="KW-0552">Olfaction</keyword>
<dbReference type="Proteomes" id="UP000614350">
    <property type="component" value="Unassembled WGS sequence"/>
</dbReference>
<feature type="transmembrane region" description="Helical" evidence="10">
    <location>
        <begin position="448"/>
        <end position="466"/>
    </location>
</feature>
<dbReference type="AlphaFoldDB" id="A0A834JFM1"/>
<keyword evidence="3" id="KW-0716">Sensory transduction</keyword>
<evidence type="ECO:0000256" key="7">
    <source>
        <dbReference type="ARBA" id="ARBA00023136"/>
    </source>
</evidence>
<evidence type="ECO:0000256" key="3">
    <source>
        <dbReference type="ARBA" id="ARBA00022606"/>
    </source>
</evidence>